<organism evidence="1 2">
    <name type="scientific">[Clostridium] symbiosum ATCC 14940</name>
    <dbReference type="NCBI Taxonomy" id="411472"/>
    <lineage>
        <taxon>Bacteria</taxon>
        <taxon>Bacillati</taxon>
        <taxon>Bacillota</taxon>
        <taxon>Clostridia</taxon>
        <taxon>Lachnospirales</taxon>
        <taxon>Lachnospiraceae</taxon>
        <taxon>Otoolea</taxon>
    </lineage>
</organism>
<evidence type="ECO:0000313" key="1">
    <source>
        <dbReference type="EMBL" id="ERI73447.1"/>
    </source>
</evidence>
<gene>
    <name evidence="1" type="ORF">CLOSYM_04901</name>
</gene>
<protein>
    <submittedName>
        <fullName evidence="1">Uncharacterized protein</fullName>
    </submittedName>
</protein>
<comment type="caution">
    <text evidence="1">The sequence shown here is derived from an EMBL/GenBank/DDBJ whole genome shotgun (WGS) entry which is preliminary data.</text>
</comment>
<dbReference type="AlphaFoldDB" id="A0ABC9TQ97"/>
<dbReference type="EMBL" id="AWSU01000393">
    <property type="protein sequence ID" value="ERI73447.1"/>
    <property type="molecule type" value="Genomic_DNA"/>
</dbReference>
<reference evidence="1 2" key="1">
    <citation type="submission" date="2013-07" db="EMBL/GenBank/DDBJ databases">
        <authorList>
            <person name="Weinstock G."/>
            <person name="Sodergren E."/>
            <person name="Wylie T."/>
            <person name="Fulton L."/>
            <person name="Fulton R."/>
            <person name="Fronick C."/>
            <person name="O'Laughlin M."/>
            <person name="Godfrey J."/>
            <person name="Miner T."/>
            <person name="Herter B."/>
            <person name="Appelbaum E."/>
            <person name="Cordes M."/>
            <person name="Lek S."/>
            <person name="Wollam A."/>
            <person name="Pepin K.H."/>
            <person name="Palsikar V.B."/>
            <person name="Mitreva M."/>
            <person name="Wilson R.K."/>
        </authorList>
    </citation>
    <scope>NUCLEOTIDE SEQUENCE [LARGE SCALE GENOMIC DNA]</scope>
    <source>
        <strain evidence="1 2">ATCC 14940</strain>
    </source>
</reference>
<sequence length="45" mass="4869">MLRSCTEAAVSFLSLKAVICARSVPVIVNRIAPGMGESVWFMTLL</sequence>
<name>A0ABC9TQ97_CLOSY</name>
<evidence type="ECO:0000313" key="2">
    <source>
        <dbReference type="Proteomes" id="UP000016491"/>
    </source>
</evidence>
<proteinExistence type="predicted"/>
<dbReference type="Proteomes" id="UP000016491">
    <property type="component" value="Unassembled WGS sequence"/>
</dbReference>
<accession>A0ABC9TQ97</accession>